<reference evidence="1 2" key="1">
    <citation type="submission" date="2013-01" db="EMBL/GenBank/DDBJ databases">
        <authorList>
            <person name="Harkins D.M."/>
            <person name="Durkin A.S."/>
            <person name="Brinkac L.M."/>
            <person name="Haft D.H."/>
            <person name="Selengut J.D."/>
            <person name="Sanka R."/>
            <person name="DePew J."/>
            <person name="Purushe J."/>
            <person name="Galloway R.L."/>
            <person name="Vinetz J.M."/>
            <person name="Sutton G.G."/>
            <person name="Nierman W.C."/>
            <person name="Fouts D.E."/>
        </authorList>
    </citation>
    <scope>NUCLEOTIDE SEQUENCE [LARGE SCALE GENOMIC DNA]</scope>
    <source>
        <strain evidence="1 2">79601</strain>
    </source>
</reference>
<gene>
    <name evidence="1" type="ORF">LEP1GSC194_0773</name>
</gene>
<name>M6D7U5_9LEPT</name>
<evidence type="ECO:0000313" key="1">
    <source>
        <dbReference type="EMBL" id="EMJ94625.1"/>
    </source>
</evidence>
<evidence type="ECO:0000313" key="2">
    <source>
        <dbReference type="Proteomes" id="UP000011988"/>
    </source>
</evidence>
<dbReference type="Proteomes" id="UP000011988">
    <property type="component" value="Unassembled WGS sequence"/>
</dbReference>
<sequence length="47" mass="5273">MPRGKDTLPSYKGRLLEIPNEGRIVYSYFSQNGPKLAVVFHGQHGTI</sequence>
<dbReference type="EMBL" id="ANIK01000047">
    <property type="protein sequence ID" value="EMJ94625.1"/>
    <property type="molecule type" value="Genomic_DNA"/>
</dbReference>
<dbReference type="AlphaFoldDB" id="M6D7U5"/>
<comment type="caution">
    <text evidence="1">The sequence shown here is derived from an EMBL/GenBank/DDBJ whole genome shotgun (WGS) entry which is preliminary data.</text>
</comment>
<proteinExistence type="predicted"/>
<dbReference type="PATRIC" id="fig|1218565.3.peg.2389"/>
<organism evidence="1 2">
    <name type="scientific">Leptospira alstonii serovar Sichuan str. 79601</name>
    <dbReference type="NCBI Taxonomy" id="1218565"/>
    <lineage>
        <taxon>Bacteria</taxon>
        <taxon>Pseudomonadati</taxon>
        <taxon>Spirochaetota</taxon>
        <taxon>Spirochaetia</taxon>
        <taxon>Leptospirales</taxon>
        <taxon>Leptospiraceae</taxon>
        <taxon>Leptospira</taxon>
    </lineage>
</organism>
<accession>M6D7U5</accession>
<protein>
    <submittedName>
        <fullName evidence="1">Uncharacterized protein</fullName>
    </submittedName>
</protein>